<accession>A0A371J3Z7</accession>
<keyword evidence="4" id="KW-1185">Reference proteome</keyword>
<dbReference type="RefSeq" id="WP_094366152.1">
    <property type="nucleotide sequence ID" value="NZ_NOJY02000013.1"/>
</dbReference>
<dbReference type="Pfam" id="PF13477">
    <property type="entry name" value="Glyco_trans_4_2"/>
    <property type="match status" value="1"/>
</dbReference>
<evidence type="ECO:0000259" key="2">
    <source>
        <dbReference type="Pfam" id="PF13477"/>
    </source>
</evidence>
<dbReference type="Gene3D" id="3.40.50.2000">
    <property type="entry name" value="Glycogen Phosphorylase B"/>
    <property type="match status" value="2"/>
</dbReference>
<evidence type="ECO:0000313" key="4">
    <source>
        <dbReference type="Proteomes" id="UP000215694"/>
    </source>
</evidence>
<comment type="caution">
    <text evidence="3">The sequence shown here is derived from an EMBL/GenBank/DDBJ whole genome shotgun (WGS) entry which is preliminary data.</text>
</comment>
<evidence type="ECO:0000313" key="3">
    <source>
        <dbReference type="EMBL" id="RDY27394.1"/>
    </source>
</evidence>
<reference evidence="3 4" key="1">
    <citation type="journal article" date="2017" name="Genome Announc.">
        <title>Draft Genome Sequence of Romboutsia weinsteinii sp. nov. Strain CCRI-19649(T) Isolated from Surface Water.</title>
        <authorList>
            <person name="Maheux A.F."/>
            <person name="Boudreau D.K."/>
            <person name="Berube E."/>
            <person name="Boissinot M."/>
            <person name="Cantin P."/>
            <person name="Raymond F."/>
            <person name="Corbeil J."/>
            <person name="Omar R.F."/>
            <person name="Bergeron M.G."/>
        </authorList>
    </citation>
    <scope>NUCLEOTIDE SEQUENCE [LARGE SCALE GENOMIC DNA]</scope>
    <source>
        <strain evidence="3 4">CCRI-19649</strain>
    </source>
</reference>
<evidence type="ECO:0000259" key="1">
    <source>
        <dbReference type="Pfam" id="PF00534"/>
    </source>
</evidence>
<dbReference type="PANTHER" id="PTHR12526:SF630">
    <property type="entry name" value="GLYCOSYLTRANSFERASE"/>
    <property type="match status" value="1"/>
</dbReference>
<feature type="domain" description="Glycosyltransferase subfamily 4-like N-terminal" evidence="2">
    <location>
        <begin position="3"/>
        <end position="149"/>
    </location>
</feature>
<dbReference type="CDD" id="cd03808">
    <property type="entry name" value="GT4_CapM-like"/>
    <property type="match status" value="1"/>
</dbReference>
<name>A0A371J3Z7_9FIRM</name>
<dbReference type="GO" id="GO:0016757">
    <property type="term" value="F:glycosyltransferase activity"/>
    <property type="evidence" value="ECO:0007669"/>
    <property type="project" value="InterPro"/>
</dbReference>
<dbReference type="InterPro" id="IPR001296">
    <property type="entry name" value="Glyco_trans_1"/>
</dbReference>
<keyword evidence="3" id="KW-0808">Transferase</keyword>
<dbReference type="InterPro" id="IPR028098">
    <property type="entry name" value="Glyco_trans_4-like_N"/>
</dbReference>
<organism evidence="3 4">
    <name type="scientific">Romboutsia weinsteinii</name>
    <dbReference type="NCBI Taxonomy" id="2020949"/>
    <lineage>
        <taxon>Bacteria</taxon>
        <taxon>Bacillati</taxon>
        <taxon>Bacillota</taxon>
        <taxon>Clostridia</taxon>
        <taxon>Peptostreptococcales</taxon>
        <taxon>Peptostreptococcaceae</taxon>
        <taxon>Romboutsia</taxon>
    </lineage>
</organism>
<dbReference type="PANTHER" id="PTHR12526">
    <property type="entry name" value="GLYCOSYLTRANSFERASE"/>
    <property type="match status" value="1"/>
</dbReference>
<sequence>MKKILFIATVQSHIMNFHIPYIKRFQKMGYEVHVATKLDLEKYRTLDKDLGTVVWKNIDFSRNPISMDLIKSYKQLDLYLKQNKFDLIHTHTPIAAFIARLVAKNNNFSPILYTAHGFHFFKGAPIQNWIIYYPLEKIASRWTDGIITMNEEDYSRAKSKFKNRRCNIYKINGIGVDLEKYTNNKDKAEKNYAKFNLKENDFVVSIIGEINKNKNQKMIIDAVEILRKKDKNIKLLIVGEGDMSKDIEKYIYDNNLDDAIQMLGFRKDIPDILNISNIIVSCSYREGLPKNLIEAMSARKPVICTNIRGNKDLVDNMENGILVDIDDVDNMANSIELLYDDKSLLETMERQSYEISTNYSLDKVICQMDKIYSEYL</sequence>
<dbReference type="AlphaFoldDB" id="A0A371J3Z7"/>
<dbReference type="SUPFAM" id="SSF53756">
    <property type="entry name" value="UDP-Glycosyltransferase/glycogen phosphorylase"/>
    <property type="match status" value="1"/>
</dbReference>
<dbReference type="EMBL" id="NOJY02000013">
    <property type="protein sequence ID" value="RDY27394.1"/>
    <property type="molecule type" value="Genomic_DNA"/>
</dbReference>
<dbReference type="Proteomes" id="UP000215694">
    <property type="component" value="Unassembled WGS sequence"/>
</dbReference>
<proteinExistence type="predicted"/>
<protein>
    <submittedName>
        <fullName evidence="3">Glycosyltransferase family 1 protein</fullName>
    </submittedName>
</protein>
<dbReference type="OrthoDB" id="9806653at2"/>
<dbReference type="Pfam" id="PF00534">
    <property type="entry name" value="Glycos_transf_1"/>
    <property type="match status" value="1"/>
</dbReference>
<feature type="domain" description="Glycosyl transferase family 1" evidence="1">
    <location>
        <begin position="189"/>
        <end position="353"/>
    </location>
</feature>
<gene>
    <name evidence="3" type="ORF">CHL78_009255</name>
</gene>